<feature type="binding site" evidence="16">
    <location>
        <position position="71"/>
    </location>
    <ligand>
        <name>substrate</name>
    </ligand>
</feature>
<keyword evidence="18" id="KW-0460">Magnesium</keyword>
<evidence type="ECO:0000256" key="9">
    <source>
        <dbReference type="ARBA" id="ARBA00022840"/>
    </source>
</evidence>
<organism evidence="19 20">
    <name type="scientific">Priestia megaterium (strain ATCC 14581 / DSM 32 / CCUG 1817 / JCM 2506 / NBRC 15308 / NCIMB 9376 / NCTC 10342 / NRRL B-14308 / VKM B-512 / Ford 19)</name>
    <name type="common">Bacillus megaterium</name>
    <dbReference type="NCBI Taxonomy" id="1348623"/>
    <lineage>
        <taxon>Bacteria</taxon>
        <taxon>Bacillati</taxon>
        <taxon>Bacillota</taxon>
        <taxon>Bacilli</taxon>
        <taxon>Bacillales</taxon>
        <taxon>Bacillaceae</taxon>
        <taxon>Priestia</taxon>
    </lineage>
</organism>
<dbReference type="InterPro" id="IPR036945">
    <property type="entry name" value="DAGK_sf"/>
</dbReference>
<keyword evidence="7 17" id="KW-0547">Nucleotide-binding</keyword>
<feature type="binding site" evidence="17">
    <location>
        <position position="78"/>
    </location>
    <ligand>
        <name>ATP</name>
        <dbReference type="ChEBI" id="CHEBI:30616"/>
    </ligand>
</feature>
<keyword evidence="14" id="KW-1208">Phospholipid metabolism</keyword>
<evidence type="ECO:0000313" key="19">
    <source>
        <dbReference type="EMBL" id="AJI25402.1"/>
    </source>
</evidence>
<name>A0A0B6AWB3_PRIM2</name>
<evidence type="ECO:0000256" key="7">
    <source>
        <dbReference type="ARBA" id="ARBA00022741"/>
    </source>
</evidence>
<dbReference type="GO" id="GO:0005886">
    <property type="term" value="C:plasma membrane"/>
    <property type="evidence" value="ECO:0007669"/>
    <property type="project" value="UniProtKB-SubCell"/>
</dbReference>
<gene>
    <name evidence="19" type="primary">dgkA</name>
    <name evidence="19" type="ORF">BG04_1542</name>
</gene>
<dbReference type="KEGG" id="bmeg:BG04_1542"/>
<comment type="cofactor">
    <cofactor evidence="18">
        <name>Mg(2+)</name>
        <dbReference type="ChEBI" id="CHEBI:18420"/>
    </cofactor>
    <text evidence="18">Mn(2+), Zn(2+), Cd(2+) and Co(2+) support activity to lesser extents.</text>
</comment>
<keyword evidence="13" id="KW-0594">Phospholipid biosynthesis</keyword>
<dbReference type="GeneID" id="93645008"/>
<proteinExistence type="inferred from homology"/>
<reference evidence="19 20" key="1">
    <citation type="journal article" date="2015" name="Genome Announc.">
        <title>Complete genome sequences for 35 biothreat assay-relevant bacillus species.</title>
        <authorList>
            <person name="Johnson S.L."/>
            <person name="Daligault H.E."/>
            <person name="Davenport K.W."/>
            <person name="Jaissle J."/>
            <person name="Frey K.G."/>
            <person name="Ladner J.T."/>
            <person name="Broomall S.M."/>
            <person name="Bishop-Lilly K.A."/>
            <person name="Bruce D.C."/>
            <person name="Gibbons H.S."/>
            <person name="Coyne S.R."/>
            <person name="Lo C.C."/>
            <person name="Meincke L."/>
            <person name="Munk A.C."/>
            <person name="Koroleva G.I."/>
            <person name="Rosenzweig C.N."/>
            <person name="Palacios G.F."/>
            <person name="Redden C.L."/>
            <person name="Minogue T.D."/>
            <person name="Chain P.S."/>
        </authorList>
    </citation>
    <scope>NUCLEOTIDE SEQUENCE [LARGE SCALE GENOMIC DNA]</scope>
    <source>
        <strain evidence="20">ATCC 14581 / DSM 32 / JCM 2506 / NBRC 15308 / NCIMB 9376 / NCTC 10342 / NRRL B-14308 / VKM B-512</strain>
    </source>
</reference>
<dbReference type="PANTHER" id="PTHR34299">
    <property type="entry name" value="DIACYLGLYCEROL KINASE"/>
    <property type="match status" value="1"/>
</dbReference>
<comment type="subcellular location">
    <subcellularLocation>
        <location evidence="1">Cell membrane</location>
        <topology evidence="1">Multi-pass membrane protein</topology>
    </subcellularLocation>
</comment>
<keyword evidence="18" id="KW-0479">Metal-binding</keyword>
<keyword evidence="12" id="KW-0472">Membrane</keyword>
<evidence type="ECO:0000256" key="12">
    <source>
        <dbReference type="ARBA" id="ARBA00023136"/>
    </source>
</evidence>
<evidence type="ECO:0000256" key="13">
    <source>
        <dbReference type="ARBA" id="ARBA00023209"/>
    </source>
</evidence>
<dbReference type="PANTHER" id="PTHR34299:SF1">
    <property type="entry name" value="DIACYLGLYCEROL KINASE"/>
    <property type="match status" value="1"/>
</dbReference>
<dbReference type="HOGENOM" id="CLU_112343_2_2_9"/>
<evidence type="ECO:0000256" key="6">
    <source>
        <dbReference type="ARBA" id="ARBA00022692"/>
    </source>
</evidence>
<evidence type="ECO:0000313" key="20">
    <source>
        <dbReference type="Proteomes" id="UP000031829"/>
    </source>
</evidence>
<evidence type="ECO:0000256" key="17">
    <source>
        <dbReference type="PIRSR" id="PIRSR600829-3"/>
    </source>
</evidence>
<evidence type="ECO:0000256" key="1">
    <source>
        <dbReference type="ARBA" id="ARBA00004651"/>
    </source>
</evidence>
<evidence type="ECO:0000256" key="16">
    <source>
        <dbReference type="PIRSR" id="PIRSR600829-2"/>
    </source>
</evidence>
<dbReference type="InterPro" id="IPR000829">
    <property type="entry name" value="DAGK"/>
</dbReference>
<dbReference type="Gene3D" id="1.10.287.3610">
    <property type="match status" value="1"/>
</dbReference>
<dbReference type="GO" id="GO:0036433">
    <property type="term" value="F:di-trans, poly-cis-undecaprenol kinase activity"/>
    <property type="evidence" value="ECO:0007669"/>
    <property type="project" value="UniProtKB-EC"/>
</dbReference>
<dbReference type="CDD" id="cd14265">
    <property type="entry name" value="UDPK_IM_like"/>
    <property type="match status" value="1"/>
</dbReference>
<evidence type="ECO:0000256" key="2">
    <source>
        <dbReference type="ARBA" id="ARBA00005967"/>
    </source>
</evidence>
<feature type="binding site" evidence="17">
    <location>
        <position position="18"/>
    </location>
    <ligand>
        <name>ATP</name>
        <dbReference type="ChEBI" id="CHEBI:30616"/>
    </ligand>
</feature>
<dbReference type="Proteomes" id="UP000031829">
    <property type="component" value="Chromosome"/>
</dbReference>
<evidence type="ECO:0000256" key="10">
    <source>
        <dbReference type="ARBA" id="ARBA00022989"/>
    </source>
</evidence>
<feature type="binding site" evidence="18">
    <location>
        <position position="78"/>
    </location>
    <ligand>
        <name>a divalent metal cation</name>
        <dbReference type="ChEBI" id="CHEBI:60240"/>
    </ligand>
</feature>
<evidence type="ECO:0000256" key="15">
    <source>
        <dbReference type="PIRSR" id="PIRSR600829-1"/>
    </source>
</evidence>
<keyword evidence="9 17" id="KW-0067">ATP-binding</keyword>
<keyword evidence="6" id="KW-0812">Transmembrane</keyword>
<evidence type="ECO:0000256" key="8">
    <source>
        <dbReference type="ARBA" id="ARBA00022777"/>
    </source>
</evidence>
<evidence type="ECO:0000256" key="11">
    <source>
        <dbReference type="ARBA" id="ARBA00023098"/>
    </source>
</evidence>
<dbReference type="EC" id="2.7.1.66" evidence="19"/>
<evidence type="ECO:0000256" key="14">
    <source>
        <dbReference type="ARBA" id="ARBA00023264"/>
    </source>
</evidence>
<keyword evidence="8 19" id="KW-0418">Kinase</keyword>
<evidence type="ECO:0000256" key="5">
    <source>
        <dbReference type="ARBA" id="ARBA00022679"/>
    </source>
</evidence>
<dbReference type="GO" id="GO:0005524">
    <property type="term" value="F:ATP binding"/>
    <property type="evidence" value="ECO:0007669"/>
    <property type="project" value="UniProtKB-KW"/>
</dbReference>
<feature type="active site" description="Proton acceptor" evidence="15">
    <location>
        <position position="71"/>
    </location>
</feature>
<dbReference type="Pfam" id="PF01219">
    <property type="entry name" value="DAGK_prokar"/>
    <property type="match status" value="1"/>
</dbReference>
<dbReference type="InterPro" id="IPR033717">
    <property type="entry name" value="UDPK"/>
</dbReference>
<keyword evidence="10" id="KW-1133">Transmembrane helix</keyword>
<dbReference type="AlphaFoldDB" id="A0A0B6AWB3"/>
<keyword evidence="5 19" id="KW-0808">Transferase</keyword>
<feature type="binding site" evidence="17">
    <location>
        <begin position="96"/>
        <end position="97"/>
    </location>
    <ligand>
        <name>ATP</name>
        <dbReference type="ChEBI" id="CHEBI:30616"/>
    </ligand>
</feature>
<dbReference type="RefSeq" id="WP_016765589.1">
    <property type="nucleotide sequence ID" value="NZ_BCVB01000008.1"/>
</dbReference>
<accession>A0A0B6AWB3</accession>
<keyword evidence="11" id="KW-0443">Lipid metabolism</keyword>
<evidence type="ECO:0000256" key="4">
    <source>
        <dbReference type="ARBA" id="ARBA00022516"/>
    </source>
</evidence>
<keyword evidence="3" id="KW-1003">Cell membrane</keyword>
<feature type="binding site" evidence="17">
    <location>
        <begin position="87"/>
        <end position="89"/>
    </location>
    <ligand>
        <name>ATP</name>
        <dbReference type="ChEBI" id="CHEBI:30616"/>
    </ligand>
</feature>
<evidence type="ECO:0000256" key="18">
    <source>
        <dbReference type="PIRSR" id="PIRSR600829-4"/>
    </source>
</evidence>
<protein>
    <submittedName>
        <fullName evidence="19">Undecaprenol kinase</fullName>
        <ecNumber evidence="19">2.7.1.66</ecNumber>
    </submittedName>
</protein>
<sequence length="123" mass="13326">MDSRDKKGIAKVVSSFGYAIEGFLYVCKTQRNMQIHVAASFIVLLLGAVLSITAGEWTVVLLLIAGMFSLELMNTAVEKVVDLVSPEYHILAKHAKDAAAAAVLVYACFAVLIGGIIFLKYLF</sequence>
<dbReference type="EMBL" id="CP009920">
    <property type="protein sequence ID" value="AJI25402.1"/>
    <property type="molecule type" value="Genomic_DNA"/>
</dbReference>
<dbReference type="PROSITE" id="PS01069">
    <property type="entry name" value="DAGK_PROKAR"/>
    <property type="match status" value="1"/>
</dbReference>
<dbReference type="GO" id="GO:0008654">
    <property type="term" value="P:phospholipid biosynthetic process"/>
    <property type="evidence" value="ECO:0007669"/>
    <property type="project" value="UniProtKB-KW"/>
</dbReference>
<comment type="similarity">
    <text evidence="2">Belongs to the bacterial diacylglycerol kinase family.</text>
</comment>
<evidence type="ECO:0000256" key="3">
    <source>
        <dbReference type="ARBA" id="ARBA00022475"/>
    </source>
</evidence>
<keyword evidence="4" id="KW-0444">Lipid biosynthesis</keyword>
<dbReference type="GO" id="GO:0046872">
    <property type="term" value="F:metal ion binding"/>
    <property type="evidence" value="ECO:0007669"/>
    <property type="project" value="UniProtKB-KW"/>
</dbReference>